<dbReference type="PANTHER" id="PTHR42928:SF5">
    <property type="entry name" value="BLR1237 PROTEIN"/>
    <property type="match status" value="1"/>
</dbReference>
<dbReference type="Pfam" id="PF03401">
    <property type="entry name" value="TctC"/>
    <property type="match status" value="1"/>
</dbReference>
<dbReference type="OrthoDB" id="8678477at2"/>
<comment type="similarity">
    <text evidence="1">Belongs to the UPF0065 (bug) family.</text>
</comment>
<dbReference type="PIRSF" id="PIRSF017082">
    <property type="entry name" value="YflP"/>
    <property type="match status" value="1"/>
</dbReference>
<proteinExistence type="inferred from homology"/>
<dbReference type="InterPro" id="IPR005064">
    <property type="entry name" value="BUG"/>
</dbReference>
<organism evidence="2 3">
    <name type="scientific">Polynucleobacter kasalickyi</name>
    <dbReference type="NCBI Taxonomy" id="1938817"/>
    <lineage>
        <taxon>Bacteria</taxon>
        <taxon>Pseudomonadati</taxon>
        <taxon>Pseudomonadota</taxon>
        <taxon>Betaproteobacteria</taxon>
        <taxon>Burkholderiales</taxon>
        <taxon>Burkholderiaceae</taxon>
        <taxon>Polynucleobacter</taxon>
    </lineage>
</organism>
<keyword evidence="3" id="KW-1185">Reference proteome</keyword>
<sequence length="353" mass="38099">MSKTFEELIQIDQQRRSALNFAMKFGVASVASGFGIQDVLSQTQTPAQGLSALPPNWPNKPIKLIVPFPPGNTLDIVARFVQTKMSQELGQSVYIENIGGAYAQIGMAAIARANPDGYTFGASQGGPMVVQPHTVKNLPYDVLRDFIPVAVSAWNYNALAGSLTAPFKTLSEMVTWARANPGKLTVGTTGEGGFAHLWFEDFRRQAKFEYTHVPYKGTANIASDLVSGTIMAGADGISGFAGLAKGEKIRIVAITNSTKVEQWPNVSLLGDVVPGFAVNGWFGFVAPAKTPMPIVHRLNQAINAAMKSPEVQEKLPSYGLIGVTESPEYFDQLNRKDYERYGAIVKAIGLEAK</sequence>
<dbReference type="Gene3D" id="3.40.190.150">
    <property type="entry name" value="Bordetella uptake gene, domain 1"/>
    <property type="match status" value="1"/>
</dbReference>
<reference evidence="2 3" key="1">
    <citation type="submission" date="2017-04" db="EMBL/GenBank/DDBJ databases">
        <authorList>
            <person name="Afonso C.L."/>
            <person name="Miller P.J."/>
            <person name="Scott M.A."/>
            <person name="Spackman E."/>
            <person name="Goraichik I."/>
            <person name="Dimitrov K.M."/>
            <person name="Suarez D.L."/>
            <person name="Swayne D.E."/>
        </authorList>
    </citation>
    <scope>NUCLEOTIDE SEQUENCE [LARGE SCALE GENOMIC DNA]</scope>
    <source>
        <strain evidence="2 3">VK13</strain>
    </source>
</reference>
<protein>
    <submittedName>
        <fullName evidence="2">Tripartite-type tricarboxylate transporter, receptor component TctC</fullName>
    </submittedName>
</protein>
<dbReference type="RefSeq" id="WP_084281903.1">
    <property type="nucleotide sequence ID" value="NZ_FWXJ01000001.1"/>
</dbReference>
<dbReference type="PANTHER" id="PTHR42928">
    <property type="entry name" value="TRICARBOXYLATE-BINDING PROTEIN"/>
    <property type="match status" value="1"/>
</dbReference>
<dbReference type="InterPro" id="IPR042100">
    <property type="entry name" value="Bug_dom1"/>
</dbReference>
<evidence type="ECO:0000256" key="1">
    <source>
        <dbReference type="ARBA" id="ARBA00006987"/>
    </source>
</evidence>
<dbReference type="Gene3D" id="3.40.190.10">
    <property type="entry name" value="Periplasmic binding protein-like II"/>
    <property type="match status" value="1"/>
</dbReference>
<evidence type="ECO:0000313" key="3">
    <source>
        <dbReference type="Proteomes" id="UP000192708"/>
    </source>
</evidence>
<name>A0A1W1Y1Z1_9BURK</name>
<keyword evidence="2" id="KW-0675">Receptor</keyword>
<dbReference type="SUPFAM" id="SSF53850">
    <property type="entry name" value="Periplasmic binding protein-like II"/>
    <property type="match status" value="1"/>
</dbReference>
<dbReference type="Proteomes" id="UP000192708">
    <property type="component" value="Unassembled WGS sequence"/>
</dbReference>
<gene>
    <name evidence="2" type="ORF">SAMN06296008_101103</name>
</gene>
<dbReference type="CDD" id="cd07012">
    <property type="entry name" value="PBP2_Bug_TTT"/>
    <property type="match status" value="1"/>
</dbReference>
<accession>A0A1W1Y1Z1</accession>
<evidence type="ECO:0000313" key="2">
    <source>
        <dbReference type="EMBL" id="SMC30230.1"/>
    </source>
</evidence>
<dbReference type="EMBL" id="FWXJ01000001">
    <property type="protein sequence ID" value="SMC30230.1"/>
    <property type="molecule type" value="Genomic_DNA"/>
</dbReference>
<dbReference type="AlphaFoldDB" id="A0A1W1Y1Z1"/>
<dbReference type="STRING" id="1938817.SAMN06296008_101103"/>